<evidence type="ECO:0000256" key="9">
    <source>
        <dbReference type="ARBA" id="ARBA00022842"/>
    </source>
</evidence>
<protein>
    <recommendedName>
        <fullName evidence="13">Lysine--tRNA ligase</fullName>
        <ecNumber evidence="13">6.1.1.6</ecNumber>
    </recommendedName>
    <alternativeName>
        <fullName evidence="13">Lysyl-tRNA synthetase</fullName>
        <shortName evidence="13">LysRS</shortName>
    </alternativeName>
</protein>
<dbReference type="InterPro" id="IPR004364">
    <property type="entry name" value="Aa-tRNA-synt_II"/>
</dbReference>
<dbReference type="Gene3D" id="2.40.50.140">
    <property type="entry name" value="Nucleic acid-binding proteins"/>
    <property type="match status" value="1"/>
</dbReference>
<evidence type="ECO:0000256" key="8">
    <source>
        <dbReference type="ARBA" id="ARBA00022840"/>
    </source>
</evidence>
<dbReference type="GO" id="GO:0016740">
    <property type="term" value="F:transferase activity"/>
    <property type="evidence" value="ECO:0007669"/>
    <property type="project" value="UniProtKB-ARBA"/>
</dbReference>
<keyword evidence="8 13" id="KW-0067">ATP-binding</keyword>
<feature type="domain" description="Aminoacyl-transfer RNA synthetases class-II family profile" evidence="15">
    <location>
        <begin position="181"/>
        <end position="495"/>
    </location>
</feature>
<dbReference type="AlphaFoldDB" id="A0A1H9P9T1"/>
<sequence>MTKEVETMETLNDQLQVRREKMNQLREKGVEPFGVGFKQTHYSTQILEQFAGETKESLADKEPVTVQIAGRIMTKRGKGKAGFAHLQDTKGQIQIYVRKDTVGEEAYELFDKADLGDIVGVIGTVMITNTGEVSVKAKEFFHLTKALRPLPDKYHGLTNVEQQYRQRYLDLISNRESMDRFVTRSKIIREIRHYLDDRDYLEVETPVLHTLAGGANARPFTTHHNALDMELYMRIAPELHLKRLVVGGMERVYEIGRVFRNEGIDTTHNPEFTSIEIYTAYTDYQDVMDLTEGVCEYAAKQVLGTTTVQYGGETVELKAPWKRVHMVDAIKEIKGVDFWKQMSDEEARAIAKEHGVEVDESATFGHVVNEFFEEFVEETLIQPTFIYGHPVAVSPLARKNDEDPRFTDRFECFICKNEYANGFTELTDPIDQRERFLAQVEEKDSGNDEAHPYDEDFIEALEYGLCPTGGVGIGIDRLCMLLTDSQSIRNVLLFPTMKHNS</sequence>
<dbReference type="Proteomes" id="UP000198556">
    <property type="component" value="Unassembled WGS sequence"/>
</dbReference>
<dbReference type="FunFam" id="3.30.930.10:FF:000001">
    <property type="entry name" value="Lysine--tRNA ligase"/>
    <property type="match status" value="1"/>
</dbReference>
<dbReference type="GO" id="GO:0000287">
    <property type="term" value="F:magnesium ion binding"/>
    <property type="evidence" value="ECO:0007669"/>
    <property type="project" value="UniProtKB-UniRule"/>
</dbReference>
<keyword evidence="7 13" id="KW-0547">Nucleotide-binding</keyword>
<evidence type="ECO:0000256" key="4">
    <source>
        <dbReference type="ARBA" id="ARBA00022490"/>
    </source>
</evidence>
<evidence type="ECO:0000256" key="13">
    <source>
        <dbReference type="HAMAP-Rule" id="MF_00252"/>
    </source>
</evidence>
<dbReference type="Pfam" id="PF00152">
    <property type="entry name" value="tRNA-synt_2"/>
    <property type="match status" value="1"/>
</dbReference>
<keyword evidence="9 13" id="KW-0460">Magnesium</keyword>
<evidence type="ECO:0000313" key="16">
    <source>
        <dbReference type="EMBL" id="SER44936.1"/>
    </source>
</evidence>
<dbReference type="GO" id="GO:0004824">
    <property type="term" value="F:lysine-tRNA ligase activity"/>
    <property type="evidence" value="ECO:0007669"/>
    <property type="project" value="UniProtKB-UniRule"/>
</dbReference>
<evidence type="ECO:0000256" key="2">
    <source>
        <dbReference type="ARBA" id="ARBA00008226"/>
    </source>
</evidence>
<dbReference type="InterPro" id="IPR034762">
    <property type="entry name" value="Lys-tRNA-ligase_II_bac/euk"/>
</dbReference>
<dbReference type="OrthoDB" id="9801152at2"/>
<dbReference type="InterPro" id="IPR018149">
    <property type="entry name" value="Lys-tRNA-synth_II_C"/>
</dbReference>
<evidence type="ECO:0000256" key="12">
    <source>
        <dbReference type="ARBA" id="ARBA00048573"/>
    </source>
</evidence>
<evidence type="ECO:0000256" key="5">
    <source>
        <dbReference type="ARBA" id="ARBA00022598"/>
    </source>
</evidence>
<accession>A0A1H9P9T1</accession>
<comment type="subunit">
    <text evidence="3 13">Homodimer.</text>
</comment>
<dbReference type="STRING" id="137733.SAMN05421767_1531"/>
<keyword evidence="17" id="KW-1185">Reference proteome</keyword>
<evidence type="ECO:0000256" key="7">
    <source>
        <dbReference type="ARBA" id="ARBA00022741"/>
    </source>
</evidence>
<dbReference type="CDD" id="cd04322">
    <property type="entry name" value="LysRS_N"/>
    <property type="match status" value="1"/>
</dbReference>
<keyword evidence="4 13" id="KW-0963">Cytoplasm</keyword>
<dbReference type="EMBL" id="FOGF01000053">
    <property type="protein sequence ID" value="SER44936.1"/>
    <property type="molecule type" value="Genomic_DNA"/>
</dbReference>
<dbReference type="FunFam" id="2.40.50.140:FF:000024">
    <property type="entry name" value="Lysine--tRNA ligase"/>
    <property type="match status" value="1"/>
</dbReference>
<dbReference type="InterPro" id="IPR004365">
    <property type="entry name" value="NA-bd_OB_tRNA"/>
</dbReference>
<dbReference type="NCBIfam" id="NF001756">
    <property type="entry name" value="PRK00484.1"/>
    <property type="match status" value="1"/>
</dbReference>
<keyword evidence="11 13" id="KW-0030">Aminoacyl-tRNA synthetase</keyword>
<dbReference type="SUPFAM" id="SSF50249">
    <property type="entry name" value="Nucleic acid-binding proteins"/>
    <property type="match status" value="1"/>
</dbReference>
<gene>
    <name evidence="13" type="primary">lysS</name>
    <name evidence="16" type="ORF">SAMN05421767_1531</name>
</gene>
<feature type="binding site" evidence="13">
    <location>
        <position position="418"/>
    </location>
    <ligand>
        <name>Mg(2+)</name>
        <dbReference type="ChEBI" id="CHEBI:18420"/>
        <label>2</label>
    </ligand>
</feature>
<dbReference type="HAMAP" id="MF_00252">
    <property type="entry name" value="Lys_tRNA_synth_class2"/>
    <property type="match status" value="1"/>
</dbReference>
<dbReference type="InterPro" id="IPR006195">
    <property type="entry name" value="aa-tRNA-synth_II"/>
</dbReference>
<dbReference type="InterPro" id="IPR012340">
    <property type="entry name" value="NA-bd_OB-fold"/>
</dbReference>
<feature type="binding site" evidence="13">
    <location>
        <position position="418"/>
    </location>
    <ligand>
        <name>Mg(2+)</name>
        <dbReference type="ChEBI" id="CHEBI:18420"/>
        <label>1</label>
    </ligand>
</feature>
<dbReference type="InterPro" id="IPR002313">
    <property type="entry name" value="Lys-tRNA-ligase_II"/>
</dbReference>
<dbReference type="PANTHER" id="PTHR42918:SF15">
    <property type="entry name" value="LYSINE--TRNA LIGASE, CHLOROPLASTIC_MITOCHONDRIAL"/>
    <property type="match status" value="1"/>
</dbReference>
<evidence type="ECO:0000313" key="17">
    <source>
        <dbReference type="Proteomes" id="UP000198556"/>
    </source>
</evidence>
<proteinExistence type="inferred from homology"/>
<dbReference type="EC" id="6.1.1.6" evidence="13"/>
<keyword evidence="6 13" id="KW-0479">Metal-binding</keyword>
<evidence type="ECO:0000256" key="1">
    <source>
        <dbReference type="ARBA" id="ARBA00004496"/>
    </source>
</evidence>
<feature type="binding site" evidence="13">
    <location>
        <position position="411"/>
    </location>
    <ligand>
        <name>Mg(2+)</name>
        <dbReference type="ChEBI" id="CHEBI:18420"/>
        <label>1</label>
    </ligand>
</feature>
<dbReference type="GO" id="GO:0140096">
    <property type="term" value="F:catalytic activity, acting on a protein"/>
    <property type="evidence" value="ECO:0007669"/>
    <property type="project" value="UniProtKB-ARBA"/>
</dbReference>
<evidence type="ECO:0000256" key="6">
    <source>
        <dbReference type="ARBA" id="ARBA00022723"/>
    </source>
</evidence>
<dbReference type="CDD" id="cd00775">
    <property type="entry name" value="LysRS_core"/>
    <property type="match status" value="1"/>
</dbReference>
<keyword evidence="5 13" id="KW-0436">Ligase</keyword>
<dbReference type="Gene3D" id="3.30.930.10">
    <property type="entry name" value="Bira Bifunctional Protein, Domain 2"/>
    <property type="match status" value="1"/>
</dbReference>
<dbReference type="PRINTS" id="PR00982">
    <property type="entry name" value="TRNASYNTHLYS"/>
</dbReference>
<comment type="cofactor">
    <cofactor evidence="13 14">
        <name>Mg(2+)</name>
        <dbReference type="ChEBI" id="CHEBI:18420"/>
    </cofactor>
    <text evidence="13 14">Binds 3 Mg(2+) ions per subunit.</text>
</comment>
<comment type="similarity">
    <text evidence="2 13">Belongs to the class-II aminoacyl-tRNA synthetase family.</text>
</comment>
<evidence type="ECO:0000256" key="10">
    <source>
        <dbReference type="ARBA" id="ARBA00022917"/>
    </source>
</evidence>
<dbReference type="InterPro" id="IPR044136">
    <property type="entry name" value="Lys-tRNA-ligase_II_N"/>
</dbReference>
<evidence type="ECO:0000256" key="3">
    <source>
        <dbReference type="ARBA" id="ARBA00011738"/>
    </source>
</evidence>
<comment type="subcellular location">
    <subcellularLocation>
        <location evidence="1 13">Cytoplasm</location>
    </subcellularLocation>
</comment>
<dbReference type="GO" id="GO:0006430">
    <property type="term" value="P:lysyl-tRNA aminoacylation"/>
    <property type="evidence" value="ECO:0007669"/>
    <property type="project" value="UniProtKB-UniRule"/>
</dbReference>
<dbReference type="PIRSF" id="PIRSF039101">
    <property type="entry name" value="LysRS2"/>
    <property type="match status" value="1"/>
</dbReference>
<keyword evidence="10 13" id="KW-0648">Protein biosynthesis</keyword>
<evidence type="ECO:0000256" key="14">
    <source>
        <dbReference type="RuleBase" id="RU000336"/>
    </source>
</evidence>
<dbReference type="GO" id="GO:0005524">
    <property type="term" value="F:ATP binding"/>
    <property type="evidence" value="ECO:0007669"/>
    <property type="project" value="UniProtKB-UniRule"/>
</dbReference>
<name>A0A1H9P9T1_9LACT</name>
<evidence type="ECO:0000256" key="11">
    <source>
        <dbReference type="ARBA" id="ARBA00023146"/>
    </source>
</evidence>
<dbReference type="Pfam" id="PF01336">
    <property type="entry name" value="tRNA_anti-codon"/>
    <property type="match status" value="1"/>
</dbReference>
<dbReference type="GO" id="GO:0000049">
    <property type="term" value="F:tRNA binding"/>
    <property type="evidence" value="ECO:0007669"/>
    <property type="project" value="TreeGrafter"/>
</dbReference>
<dbReference type="PROSITE" id="PS50862">
    <property type="entry name" value="AA_TRNA_LIGASE_II"/>
    <property type="match status" value="1"/>
</dbReference>
<comment type="catalytic activity">
    <reaction evidence="12 13 14">
        <text>tRNA(Lys) + L-lysine + ATP = L-lysyl-tRNA(Lys) + AMP + diphosphate</text>
        <dbReference type="Rhea" id="RHEA:20792"/>
        <dbReference type="Rhea" id="RHEA-COMP:9696"/>
        <dbReference type="Rhea" id="RHEA-COMP:9697"/>
        <dbReference type="ChEBI" id="CHEBI:30616"/>
        <dbReference type="ChEBI" id="CHEBI:32551"/>
        <dbReference type="ChEBI" id="CHEBI:33019"/>
        <dbReference type="ChEBI" id="CHEBI:78442"/>
        <dbReference type="ChEBI" id="CHEBI:78529"/>
        <dbReference type="ChEBI" id="CHEBI:456215"/>
        <dbReference type="EC" id="6.1.1.6"/>
    </reaction>
</comment>
<dbReference type="GO" id="GO:0005829">
    <property type="term" value="C:cytosol"/>
    <property type="evidence" value="ECO:0007669"/>
    <property type="project" value="TreeGrafter"/>
</dbReference>
<dbReference type="InterPro" id="IPR045864">
    <property type="entry name" value="aa-tRNA-synth_II/BPL/LPL"/>
</dbReference>
<dbReference type="SUPFAM" id="SSF55681">
    <property type="entry name" value="Class II aaRS and biotin synthetases"/>
    <property type="match status" value="1"/>
</dbReference>
<dbReference type="PANTHER" id="PTHR42918">
    <property type="entry name" value="LYSYL-TRNA SYNTHETASE"/>
    <property type="match status" value="1"/>
</dbReference>
<reference evidence="16 17" key="1">
    <citation type="submission" date="2016-10" db="EMBL/GenBank/DDBJ databases">
        <authorList>
            <person name="de Groot N.N."/>
        </authorList>
    </citation>
    <scope>NUCLEOTIDE SEQUENCE [LARGE SCALE GENOMIC DNA]</scope>
    <source>
        <strain evidence="16 17">DSM 15827</strain>
    </source>
</reference>
<dbReference type="NCBIfam" id="TIGR00499">
    <property type="entry name" value="lysS_bact"/>
    <property type="match status" value="1"/>
</dbReference>
<organism evidence="16 17">
    <name type="scientific">Granulicatella balaenopterae</name>
    <dbReference type="NCBI Taxonomy" id="137733"/>
    <lineage>
        <taxon>Bacteria</taxon>
        <taxon>Bacillati</taxon>
        <taxon>Bacillota</taxon>
        <taxon>Bacilli</taxon>
        <taxon>Lactobacillales</taxon>
        <taxon>Carnobacteriaceae</taxon>
        <taxon>Granulicatella</taxon>
    </lineage>
</organism>
<evidence type="ECO:0000259" key="15">
    <source>
        <dbReference type="PROSITE" id="PS50862"/>
    </source>
</evidence>